<dbReference type="InterPro" id="IPR009057">
    <property type="entry name" value="Homeodomain-like_sf"/>
</dbReference>
<evidence type="ECO:0000313" key="6">
    <source>
        <dbReference type="EMBL" id="WTW60688.1"/>
    </source>
</evidence>
<gene>
    <name evidence="6" type="ORF">OG549_08530</name>
</gene>
<protein>
    <submittedName>
        <fullName evidence="6">TetR/AcrR family transcriptional regulator</fullName>
    </submittedName>
</protein>
<dbReference type="InterPro" id="IPR001647">
    <property type="entry name" value="HTH_TetR"/>
</dbReference>
<dbReference type="PANTHER" id="PTHR47506">
    <property type="entry name" value="TRANSCRIPTIONAL REGULATORY PROTEIN"/>
    <property type="match status" value="1"/>
</dbReference>
<dbReference type="SUPFAM" id="SSF46689">
    <property type="entry name" value="Homeodomain-like"/>
    <property type="match status" value="1"/>
</dbReference>
<feature type="DNA-binding region" description="H-T-H motif" evidence="4">
    <location>
        <begin position="79"/>
        <end position="98"/>
    </location>
</feature>
<sequence>MFEVDTHPTVRGDEEVRAGWPTRFPAPLLFRGCARGTLLSWAPHRAAAVVKQIRAARTRAAVIRAAAVEIDRDGYAGTSLVRICAAAGISLGALTFHFPAKAGLADELQARGSAKTRDAVTRVVVLPASPLRLARALLLAVARLLEAETEVRAAARLTRERPCEAADWTSAWLPELRRLLEQAGAEGQLSRSADPEALTVLAAYLVTGVDAHLRLRAHAAPPAGADASRDAVARLAEVWDIVLYGASATAPRPERGDRE</sequence>
<dbReference type="InterPro" id="IPR036271">
    <property type="entry name" value="Tet_transcr_reg_TetR-rel_C_sf"/>
</dbReference>
<dbReference type="PROSITE" id="PS01081">
    <property type="entry name" value="HTH_TETR_1"/>
    <property type="match status" value="1"/>
</dbReference>
<proteinExistence type="predicted"/>
<dbReference type="PROSITE" id="PS50977">
    <property type="entry name" value="HTH_TETR_2"/>
    <property type="match status" value="1"/>
</dbReference>
<dbReference type="Pfam" id="PF00440">
    <property type="entry name" value="TetR_N"/>
    <property type="match status" value="1"/>
</dbReference>
<evidence type="ECO:0000259" key="5">
    <source>
        <dbReference type="PROSITE" id="PS50977"/>
    </source>
</evidence>
<keyword evidence="1" id="KW-0805">Transcription regulation</keyword>
<dbReference type="GO" id="GO:0003677">
    <property type="term" value="F:DNA binding"/>
    <property type="evidence" value="ECO:0007669"/>
    <property type="project" value="UniProtKB-UniRule"/>
</dbReference>
<evidence type="ECO:0000256" key="1">
    <source>
        <dbReference type="ARBA" id="ARBA00023015"/>
    </source>
</evidence>
<organism evidence="6">
    <name type="scientific">Streptomyces sp. NBC_00003</name>
    <dbReference type="NCBI Taxonomy" id="2903608"/>
    <lineage>
        <taxon>Bacteria</taxon>
        <taxon>Bacillati</taxon>
        <taxon>Actinomycetota</taxon>
        <taxon>Actinomycetes</taxon>
        <taxon>Kitasatosporales</taxon>
        <taxon>Streptomycetaceae</taxon>
        <taxon>Streptomyces</taxon>
    </lineage>
</organism>
<evidence type="ECO:0000256" key="4">
    <source>
        <dbReference type="PROSITE-ProRule" id="PRU00335"/>
    </source>
</evidence>
<accession>A0AAU2V0G8</accession>
<name>A0AAU2V0G8_9ACTN</name>
<dbReference type="Gene3D" id="1.10.357.10">
    <property type="entry name" value="Tetracycline Repressor, domain 2"/>
    <property type="match status" value="1"/>
</dbReference>
<feature type="domain" description="HTH tetR-type" evidence="5">
    <location>
        <begin position="56"/>
        <end position="116"/>
    </location>
</feature>
<keyword evidence="2 4" id="KW-0238">DNA-binding</keyword>
<evidence type="ECO:0000256" key="2">
    <source>
        <dbReference type="ARBA" id="ARBA00023125"/>
    </source>
</evidence>
<evidence type="ECO:0000256" key="3">
    <source>
        <dbReference type="ARBA" id="ARBA00023163"/>
    </source>
</evidence>
<dbReference type="AlphaFoldDB" id="A0AAU2V0G8"/>
<dbReference type="SUPFAM" id="SSF48498">
    <property type="entry name" value="Tetracyclin repressor-like, C-terminal domain"/>
    <property type="match status" value="1"/>
</dbReference>
<keyword evidence="3" id="KW-0804">Transcription</keyword>
<reference evidence="6" key="1">
    <citation type="submission" date="2022-10" db="EMBL/GenBank/DDBJ databases">
        <title>The complete genomes of actinobacterial strains from the NBC collection.</title>
        <authorList>
            <person name="Joergensen T.S."/>
            <person name="Alvarez Arevalo M."/>
            <person name="Sterndorff E.B."/>
            <person name="Faurdal D."/>
            <person name="Vuksanovic O."/>
            <person name="Mourched A.-S."/>
            <person name="Charusanti P."/>
            <person name="Shaw S."/>
            <person name="Blin K."/>
            <person name="Weber T."/>
        </authorList>
    </citation>
    <scope>NUCLEOTIDE SEQUENCE</scope>
    <source>
        <strain evidence="6">NBC_00003</strain>
    </source>
</reference>
<dbReference type="PANTHER" id="PTHR47506:SF1">
    <property type="entry name" value="HTH-TYPE TRANSCRIPTIONAL REGULATOR YJDC"/>
    <property type="match status" value="1"/>
</dbReference>
<dbReference type="EMBL" id="CP108318">
    <property type="protein sequence ID" value="WTW60688.1"/>
    <property type="molecule type" value="Genomic_DNA"/>
</dbReference>
<dbReference type="InterPro" id="IPR023772">
    <property type="entry name" value="DNA-bd_HTH_TetR-type_CS"/>
</dbReference>